<proteinExistence type="inferred from homology"/>
<dbReference type="InterPro" id="IPR023582">
    <property type="entry name" value="Impact"/>
</dbReference>
<evidence type="ECO:0000313" key="4">
    <source>
        <dbReference type="Proteomes" id="UP000054144"/>
    </source>
</evidence>
<dbReference type="InterPro" id="IPR001498">
    <property type="entry name" value="Impact_N"/>
</dbReference>
<keyword evidence="3" id="KW-0689">Ribosomal protein</keyword>
<evidence type="ECO:0000256" key="1">
    <source>
        <dbReference type="ARBA" id="ARBA00007665"/>
    </source>
</evidence>
<evidence type="ECO:0000313" key="3">
    <source>
        <dbReference type="EMBL" id="KIY50270.1"/>
    </source>
</evidence>
<dbReference type="SUPFAM" id="SSF54211">
    <property type="entry name" value="Ribosomal protein S5 domain 2-like"/>
    <property type="match status" value="1"/>
</dbReference>
<dbReference type="Gene3D" id="3.30.230.30">
    <property type="entry name" value="Impact, N-terminal domain"/>
    <property type="match status" value="1"/>
</dbReference>
<accession>A0A0D7AIX0</accession>
<dbReference type="GO" id="GO:0140469">
    <property type="term" value="P:GCN2-mediated signaling"/>
    <property type="evidence" value="ECO:0007669"/>
    <property type="project" value="TreeGrafter"/>
</dbReference>
<keyword evidence="4" id="KW-1185">Reference proteome</keyword>
<dbReference type="InterPro" id="IPR036956">
    <property type="entry name" value="Impact_N_sf"/>
</dbReference>
<protein>
    <submittedName>
        <fullName evidence="3">Ribosomal protein S5 domain 2-like protein</fullName>
    </submittedName>
</protein>
<comment type="similarity">
    <text evidence="1">Belongs to the IMPACT family.</text>
</comment>
<gene>
    <name evidence="3" type="ORF">FISHEDRAFT_39441</name>
</gene>
<keyword evidence="3" id="KW-0687">Ribonucleoprotein</keyword>
<dbReference type="EMBL" id="KN881676">
    <property type="protein sequence ID" value="KIY50270.1"/>
    <property type="molecule type" value="Genomic_DNA"/>
</dbReference>
<dbReference type="PROSITE" id="PS00910">
    <property type="entry name" value="UPF0029"/>
    <property type="match status" value="1"/>
</dbReference>
<organism evidence="3 4">
    <name type="scientific">Fistulina hepatica ATCC 64428</name>
    <dbReference type="NCBI Taxonomy" id="1128425"/>
    <lineage>
        <taxon>Eukaryota</taxon>
        <taxon>Fungi</taxon>
        <taxon>Dikarya</taxon>
        <taxon>Basidiomycota</taxon>
        <taxon>Agaricomycotina</taxon>
        <taxon>Agaricomycetes</taxon>
        <taxon>Agaricomycetidae</taxon>
        <taxon>Agaricales</taxon>
        <taxon>Fistulinaceae</taxon>
        <taxon>Fistulina</taxon>
    </lineage>
</organism>
<dbReference type="InterPro" id="IPR020569">
    <property type="entry name" value="UPF0029_Impact_CS"/>
</dbReference>
<dbReference type="PANTHER" id="PTHR16301">
    <property type="entry name" value="IMPACT-RELATED"/>
    <property type="match status" value="1"/>
</dbReference>
<evidence type="ECO:0000259" key="2">
    <source>
        <dbReference type="Pfam" id="PF01205"/>
    </source>
</evidence>
<dbReference type="OrthoDB" id="69641at2759"/>
<dbReference type="GO" id="GO:0005840">
    <property type="term" value="C:ribosome"/>
    <property type="evidence" value="ECO:0007669"/>
    <property type="project" value="UniProtKB-KW"/>
</dbReference>
<dbReference type="Pfam" id="PF01205">
    <property type="entry name" value="Impact_N"/>
    <property type="match status" value="1"/>
</dbReference>
<dbReference type="Proteomes" id="UP000054144">
    <property type="component" value="Unassembled WGS sequence"/>
</dbReference>
<dbReference type="InterPro" id="IPR020568">
    <property type="entry name" value="Ribosomal_Su5_D2-typ_SF"/>
</dbReference>
<dbReference type="GO" id="GO:0005737">
    <property type="term" value="C:cytoplasm"/>
    <property type="evidence" value="ECO:0007669"/>
    <property type="project" value="TreeGrafter"/>
</dbReference>
<reference evidence="3 4" key="1">
    <citation type="journal article" date="2015" name="Fungal Genet. Biol.">
        <title>Evolution of novel wood decay mechanisms in Agaricales revealed by the genome sequences of Fistulina hepatica and Cylindrobasidium torrendii.</title>
        <authorList>
            <person name="Floudas D."/>
            <person name="Held B.W."/>
            <person name="Riley R."/>
            <person name="Nagy L.G."/>
            <person name="Koehler G."/>
            <person name="Ransdell A.S."/>
            <person name="Younus H."/>
            <person name="Chow J."/>
            <person name="Chiniquy J."/>
            <person name="Lipzen A."/>
            <person name="Tritt A."/>
            <person name="Sun H."/>
            <person name="Haridas S."/>
            <person name="LaButti K."/>
            <person name="Ohm R.A."/>
            <person name="Kues U."/>
            <person name="Blanchette R.A."/>
            <person name="Grigoriev I.V."/>
            <person name="Minto R.E."/>
            <person name="Hibbett D.S."/>
        </authorList>
    </citation>
    <scope>NUCLEOTIDE SEQUENCE [LARGE SCALE GENOMIC DNA]</scope>
    <source>
        <strain evidence="3 4">ATCC 64428</strain>
    </source>
</reference>
<name>A0A0D7AIX0_9AGAR</name>
<dbReference type="GO" id="GO:0006446">
    <property type="term" value="P:regulation of translational initiation"/>
    <property type="evidence" value="ECO:0007669"/>
    <property type="project" value="TreeGrafter"/>
</dbReference>
<dbReference type="AlphaFoldDB" id="A0A0D7AIX0"/>
<feature type="domain" description="Impact N-terminal" evidence="2">
    <location>
        <begin position="36"/>
        <end position="153"/>
    </location>
</feature>
<sequence length="242" mass="26857">MPTDITPAGQNTLDSFVQHSRPPPVPVAISQEIRDRGSTFTATIYRASTVAEVQRCVKYLAKVVHGPRLASHEISAWRCMVLKPGKSGLGGPDDFEIITGSNDDGEKWAGSKILRVMENQSIIDAVVVVSRWYGGTMLGPARFTHIETCASEVCRVFKKNEEIADCLSTLTTLDDILADLRAELTEKRALTEPDYASWIESDLPRARRLIKARENAIKSVKLALRKLNEEPPKQSEEDKPRA</sequence>
<dbReference type="PANTHER" id="PTHR16301:SF25">
    <property type="entry name" value="PROTEIN IMPACT"/>
    <property type="match status" value="1"/>
</dbReference>